<name>A0A059IYT3_TRIIM</name>
<proteinExistence type="predicted"/>
<gene>
    <name evidence="1" type="ORF">H109_07306</name>
</gene>
<accession>A0A059IYT3</accession>
<comment type="caution">
    <text evidence="1">The sequence shown here is derived from an EMBL/GenBank/DDBJ whole genome shotgun (WGS) entry which is preliminary data.</text>
</comment>
<dbReference type="EMBL" id="AOKY01000709">
    <property type="protein sequence ID" value="KDB20745.1"/>
    <property type="molecule type" value="Genomic_DNA"/>
</dbReference>
<reference evidence="1 2" key="1">
    <citation type="submission" date="2014-02" db="EMBL/GenBank/DDBJ databases">
        <title>The Genome Sequence of Trichophyton interdigitale MR816.</title>
        <authorList>
            <consortium name="The Broad Institute Genomics Platform"/>
            <person name="Cuomo C.A."/>
            <person name="White T.C."/>
            <person name="Graser Y."/>
            <person name="Martinez-Rossi N."/>
            <person name="Heitman J."/>
            <person name="Young S.K."/>
            <person name="Zeng Q."/>
            <person name="Gargeya S."/>
            <person name="Abouelleil A."/>
            <person name="Alvarado L."/>
            <person name="Chapman S.B."/>
            <person name="Gainer-Dewar J."/>
            <person name="Goldberg J."/>
            <person name="Griggs A."/>
            <person name="Gujja S."/>
            <person name="Hansen M."/>
            <person name="Howarth C."/>
            <person name="Imamovic A."/>
            <person name="Larimer J."/>
            <person name="Martinez D."/>
            <person name="Murphy C."/>
            <person name="Pearson M.D."/>
            <person name="Persinoti G."/>
            <person name="Poon T."/>
            <person name="Priest M."/>
            <person name="Roberts A.D."/>
            <person name="Saif S."/>
            <person name="Shea T.D."/>
            <person name="Sykes S.N."/>
            <person name="Wortman J."/>
            <person name="Nusbaum C."/>
            <person name="Birren B."/>
        </authorList>
    </citation>
    <scope>NUCLEOTIDE SEQUENCE [LARGE SCALE GENOMIC DNA]</scope>
    <source>
        <strain evidence="1 2">MR816</strain>
    </source>
</reference>
<dbReference type="AlphaFoldDB" id="A0A059IYT3"/>
<protein>
    <submittedName>
        <fullName evidence="1">Uncharacterized protein</fullName>
    </submittedName>
</protein>
<dbReference type="HOGENOM" id="CLU_1027409_0_0_1"/>
<organism evidence="1 2">
    <name type="scientific">Trichophyton interdigitale (strain MR816)</name>
    <dbReference type="NCBI Taxonomy" id="1215338"/>
    <lineage>
        <taxon>Eukaryota</taxon>
        <taxon>Fungi</taxon>
        <taxon>Dikarya</taxon>
        <taxon>Ascomycota</taxon>
        <taxon>Pezizomycotina</taxon>
        <taxon>Eurotiomycetes</taxon>
        <taxon>Eurotiomycetidae</taxon>
        <taxon>Onygenales</taxon>
        <taxon>Arthrodermataceae</taxon>
        <taxon>Trichophyton</taxon>
    </lineage>
</organism>
<sequence length="271" mass="30772">MPPVDRKPTLVRTYLGSRVCGEIPASRYRASSTPGWRPAYGDCDKERISMAETARQTTLSIRTSIQGKLPVIKHRSLKDTLKHLRSRSPTGQHLCDLNTFGLIGWQPCSVHPIFLAAGMTHSIQSHADEEPLYFNLPKLPDALMKRALMNVLLHLSITFDPGEAHEVLRIEQEYEDMDTRISRIRRRWLNIKETFDDAIVRVKESKETAIASFSDNKHGQETTEKHWLVVDSDEDESSLSGLGIRSRLHVQKSVNSRFVAYGDSALAKRRL</sequence>
<dbReference type="Proteomes" id="UP000024533">
    <property type="component" value="Unassembled WGS sequence"/>
</dbReference>
<keyword evidence="2" id="KW-1185">Reference proteome</keyword>
<evidence type="ECO:0000313" key="2">
    <source>
        <dbReference type="Proteomes" id="UP000024533"/>
    </source>
</evidence>
<evidence type="ECO:0000313" key="1">
    <source>
        <dbReference type="EMBL" id="KDB20745.1"/>
    </source>
</evidence>